<dbReference type="GeneID" id="24406723"/>
<protein>
    <submittedName>
        <fullName evidence="2">Uncharacterized protein</fullName>
    </submittedName>
</protein>
<sequence>MSNSRGIEKHLDFPVGSAEYQPGNFSQQRSPQYKISNESASALAEGYGAPADSGHDSDFVVITRGEVTASGPPSEATGSDDTVIDSAVMSGAAGAPAVLDSALTQNNIHLHDRVCPLGTMPTYQWIWGQPCPGRFDIKDTSSRESMMVHVAHSRASQATDSLENEYGVVNHPPESFIAFAGHWAYVPAGPMPLDDDESDPLK</sequence>
<dbReference type="EMBL" id="GG697334">
    <property type="protein sequence ID" value="EFQ26214.1"/>
    <property type="molecule type" value="Genomic_DNA"/>
</dbReference>
<dbReference type="OrthoDB" id="4794991at2759"/>
<evidence type="ECO:0000313" key="2">
    <source>
        <dbReference type="EMBL" id="EFQ26214.1"/>
    </source>
</evidence>
<evidence type="ECO:0000313" key="3">
    <source>
        <dbReference type="Proteomes" id="UP000008782"/>
    </source>
</evidence>
<dbReference type="VEuPathDB" id="FungiDB:GLRG_01358"/>
<dbReference type="HOGENOM" id="CLU_1354508_0_0_1"/>
<organism evidence="3">
    <name type="scientific">Colletotrichum graminicola (strain M1.001 / M2 / FGSC 10212)</name>
    <name type="common">Maize anthracnose fungus</name>
    <name type="synonym">Glomerella graminicola</name>
    <dbReference type="NCBI Taxonomy" id="645133"/>
    <lineage>
        <taxon>Eukaryota</taxon>
        <taxon>Fungi</taxon>
        <taxon>Dikarya</taxon>
        <taxon>Ascomycota</taxon>
        <taxon>Pezizomycotina</taxon>
        <taxon>Sordariomycetes</taxon>
        <taxon>Hypocreomycetidae</taxon>
        <taxon>Glomerellales</taxon>
        <taxon>Glomerellaceae</taxon>
        <taxon>Colletotrichum</taxon>
        <taxon>Colletotrichum graminicola species complex</taxon>
    </lineage>
</organism>
<gene>
    <name evidence="2" type="ORF">GLRG_01358</name>
</gene>
<accession>E3Q5W6</accession>
<dbReference type="eggNOG" id="ENOG502T48U">
    <property type="taxonomic scope" value="Eukaryota"/>
</dbReference>
<dbReference type="RefSeq" id="XP_008090234.1">
    <property type="nucleotide sequence ID" value="XM_008092043.1"/>
</dbReference>
<evidence type="ECO:0000256" key="1">
    <source>
        <dbReference type="SAM" id="MobiDB-lite"/>
    </source>
</evidence>
<feature type="compositionally biased region" description="Basic and acidic residues" evidence="1">
    <location>
        <begin position="1"/>
        <end position="12"/>
    </location>
</feature>
<keyword evidence="3" id="KW-1185">Reference proteome</keyword>
<reference evidence="3" key="1">
    <citation type="journal article" date="2012" name="Nat. Genet.">
        <title>Lifestyle transitions in plant pathogenic Colletotrichum fungi deciphered by genome and transcriptome analyses.</title>
        <authorList>
            <person name="O'Connell R.J."/>
            <person name="Thon M.R."/>
            <person name="Hacquard S."/>
            <person name="Amyotte S.G."/>
            <person name="Kleemann J."/>
            <person name="Torres M.F."/>
            <person name="Damm U."/>
            <person name="Buiate E.A."/>
            <person name="Epstein L."/>
            <person name="Alkan N."/>
            <person name="Altmueller J."/>
            <person name="Alvarado-Balderrama L."/>
            <person name="Bauser C.A."/>
            <person name="Becker C."/>
            <person name="Birren B.W."/>
            <person name="Chen Z."/>
            <person name="Choi J."/>
            <person name="Crouch J.A."/>
            <person name="Duvick J.P."/>
            <person name="Farman M.A."/>
            <person name="Gan P."/>
            <person name="Heiman D."/>
            <person name="Henrissat B."/>
            <person name="Howard R.J."/>
            <person name="Kabbage M."/>
            <person name="Koch C."/>
            <person name="Kracher B."/>
            <person name="Kubo Y."/>
            <person name="Law A.D."/>
            <person name="Lebrun M.-H."/>
            <person name="Lee Y.-H."/>
            <person name="Miyara I."/>
            <person name="Moore N."/>
            <person name="Neumann U."/>
            <person name="Nordstroem K."/>
            <person name="Panaccione D.G."/>
            <person name="Panstruga R."/>
            <person name="Place M."/>
            <person name="Proctor R.H."/>
            <person name="Prusky D."/>
            <person name="Rech G."/>
            <person name="Reinhardt R."/>
            <person name="Rollins J.A."/>
            <person name="Rounsley S."/>
            <person name="Schardl C.L."/>
            <person name="Schwartz D.C."/>
            <person name="Shenoy N."/>
            <person name="Shirasu K."/>
            <person name="Sikhakolli U.R."/>
            <person name="Stueber K."/>
            <person name="Sukno S.A."/>
            <person name="Sweigard J.A."/>
            <person name="Takano Y."/>
            <person name="Takahara H."/>
            <person name="Trail F."/>
            <person name="van der Does H.C."/>
            <person name="Voll L.M."/>
            <person name="Will I."/>
            <person name="Young S."/>
            <person name="Zeng Q."/>
            <person name="Zhang J."/>
            <person name="Zhou S."/>
            <person name="Dickman M.B."/>
            <person name="Schulze-Lefert P."/>
            <person name="Ver Loren van Themaat E."/>
            <person name="Ma L.-J."/>
            <person name="Vaillancourt L.J."/>
        </authorList>
    </citation>
    <scope>NUCLEOTIDE SEQUENCE [LARGE SCALE GENOMIC DNA]</scope>
    <source>
        <strain evidence="3">M1.001 / M2 / FGSC 10212</strain>
    </source>
</reference>
<dbReference type="Proteomes" id="UP000008782">
    <property type="component" value="Unassembled WGS sequence"/>
</dbReference>
<name>E3Q5W6_COLGM</name>
<proteinExistence type="predicted"/>
<dbReference type="AlphaFoldDB" id="E3Q5W6"/>
<feature type="region of interest" description="Disordered" evidence="1">
    <location>
        <begin position="1"/>
        <end position="31"/>
    </location>
</feature>